<organism evidence="1 2">
    <name type="scientific">Brevibacterium samyangense</name>
    <dbReference type="NCBI Taxonomy" id="366888"/>
    <lineage>
        <taxon>Bacteria</taxon>
        <taxon>Bacillati</taxon>
        <taxon>Actinomycetota</taxon>
        <taxon>Actinomycetes</taxon>
        <taxon>Micrococcales</taxon>
        <taxon>Brevibacteriaceae</taxon>
        <taxon>Brevibacterium</taxon>
    </lineage>
</organism>
<evidence type="ECO:0000313" key="2">
    <source>
        <dbReference type="Proteomes" id="UP001500755"/>
    </source>
</evidence>
<keyword evidence="2" id="KW-1185">Reference proteome</keyword>
<protein>
    <submittedName>
        <fullName evidence="1">Uncharacterized protein</fullName>
    </submittedName>
</protein>
<comment type="caution">
    <text evidence="1">The sequence shown here is derived from an EMBL/GenBank/DDBJ whole genome shotgun (WGS) entry which is preliminary data.</text>
</comment>
<gene>
    <name evidence="1" type="ORF">GCM10009755_08300</name>
</gene>
<dbReference type="Proteomes" id="UP001500755">
    <property type="component" value="Unassembled WGS sequence"/>
</dbReference>
<evidence type="ECO:0000313" key="1">
    <source>
        <dbReference type="EMBL" id="GAA2002104.1"/>
    </source>
</evidence>
<dbReference type="EMBL" id="BAAANO010000008">
    <property type="protein sequence ID" value="GAA2002104.1"/>
    <property type="molecule type" value="Genomic_DNA"/>
</dbReference>
<sequence>MDADIGVSGHISGLWQALGCRTDDTALLSAMLAVGEPPVDDTTGRSDWMFVNSGISFDLTGGILHAVDIHLVYDRTSGFNGVTVPSWLVDDWHERPDRDTVRQTFARICGSRPSSLDLAGPRVSPTGSTGDVFESDTVAVSVVYDRRGRAMSILLGHLG</sequence>
<accession>A0ABN2T9T6</accession>
<proteinExistence type="predicted"/>
<reference evidence="1 2" key="1">
    <citation type="journal article" date="2019" name="Int. J. Syst. Evol. Microbiol.">
        <title>The Global Catalogue of Microorganisms (GCM) 10K type strain sequencing project: providing services to taxonomists for standard genome sequencing and annotation.</title>
        <authorList>
            <consortium name="The Broad Institute Genomics Platform"/>
            <consortium name="The Broad Institute Genome Sequencing Center for Infectious Disease"/>
            <person name="Wu L."/>
            <person name="Ma J."/>
        </authorList>
    </citation>
    <scope>NUCLEOTIDE SEQUENCE [LARGE SCALE GENOMIC DNA]</scope>
    <source>
        <strain evidence="1 2">JCM 14546</strain>
    </source>
</reference>
<dbReference type="RefSeq" id="WP_344307245.1">
    <property type="nucleotide sequence ID" value="NZ_BAAANO010000008.1"/>
</dbReference>
<name>A0ABN2T9T6_9MICO</name>